<comment type="caution">
    <text evidence="6">The sequence shown here is derived from an EMBL/GenBank/DDBJ whole genome shotgun (WGS) entry which is preliminary data.</text>
</comment>
<dbReference type="Gene3D" id="3.40.50.300">
    <property type="entry name" value="P-loop containing nucleotide triphosphate hydrolases"/>
    <property type="match status" value="1"/>
</dbReference>
<evidence type="ECO:0000259" key="5">
    <source>
        <dbReference type="Pfam" id="PF13476"/>
    </source>
</evidence>
<dbReference type="AlphaFoldDB" id="A0A267MLX0"/>
<keyword evidence="7" id="KW-1185">Reference proteome</keyword>
<dbReference type="PANTHER" id="PTHR32114:SF2">
    <property type="entry name" value="ABC TRANSPORTER ABCH.3"/>
    <property type="match status" value="1"/>
</dbReference>
<comment type="similarity">
    <text evidence="1">Belongs to the SMC family. SbcC subfamily.</text>
</comment>
<dbReference type="PANTHER" id="PTHR32114">
    <property type="entry name" value="ABC TRANSPORTER ABCH.3"/>
    <property type="match status" value="1"/>
</dbReference>
<dbReference type="GO" id="GO:0016887">
    <property type="term" value="F:ATP hydrolysis activity"/>
    <property type="evidence" value="ECO:0007669"/>
    <property type="project" value="InterPro"/>
</dbReference>
<proteinExistence type="inferred from homology"/>
<feature type="coiled-coil region" evidence="4">
    <location>
        <begin position="210"/>
        <end position="258"/>
    </location>
</feature>
<dbReference type="RefSeq" id="WP_095130875.1">
    <property type="nucleotide sequence ID" value="NZ_NIBG01000002.1"/>
</dbReference>
<evidence type="ECO:0000313" key="7">
    <source>
        <dbReference type="Proteomes" id="UP000216024"/>
    </source>
</evidence>
<evidence type="ECO:0000256" key="4">
    <source>
        <dbReference type="SAM" id="Coils"/>
    </source>
</evidence>
<dbReference type="EMBL" id="NIBG01000002">
    <property type="protein sequence ID" value="PAB60536.1"/>
    <property type="molecule type" value="Genomic_DNA"/>
</dbReference>
<dbReference type="InterPro" id="IPR027417">
    <property type="entry name" value="P-loop_NTPase"/>
</dbReference>
<dbReference type="OrthoDB" id="9795626at2"/>
<protein>
    <recommendedName>
        <fullName evidence="3">Nuclease SbcCD subunit C</fullName>
    </recommendedName>
</protein>
<dbReference type="GO" id="GO:0006302">
    <property type="term" value="P:double-strand break repair"/>
    <property type="evidence" value="ECO:0007669"/>
    <property type="project" value="InterPro"/>
</dbReference>
<keyword evidence="4" id="KW-0175">Coiled coil</keyword>
<dbReference type="SUPFAM" id="SSF52540">
    <property type="entry name" value="P-loop containing nucleoside triphosphate hydrolases"/>
    <property type="match status" value="2"/>
</dbReference>
<dbReference type="Proteomes" id="UP000216024">
    <property type="component" value="Unassembled WGS sequence"/>
</dbReference>
<evidence type="ECO:0000313" key="6">
    <source>
        <dbReference type="EMBL" id="PAB60536.1"/>
    </source>
</evidence>
<evidence type="ECO:0000256" key="1">
    <source>
        <dbReference type="ARBA" id="ARBA00006930"/>
    </source>
</evidence>
<sequence length="729" mass="84742">MLLKNLRLKNFKSYEDEVEFNFSTDENKNIILIGGKNGAGKSSIFESIKLCIYGPLAYKYQGFNAFYINKIKSNINNNAFKNDIVTSYVSIDMELEEGSDKNLYTLTRTWTFEDTKLNESFVVYKNNSKTPLNEDELFNFENYLKSILSPKIFDFFFFDGEQLSEFFIGKNSNMHLKESFLSLCNYDTFEVLKNRIINSNKGKSKHTDLIDEYKDNYLSWEMKLQTLKEEESINISRIKILEDKISFLNAERKTLEEEFKKQGGLLSEDRKKLTNRLSECENIRGEVNAKVKNFANNTLPFMILKDNLLEIDTQIKKEIKNESYITTSKTLESSSLGEILPKIFDQYHIDSKGKDMDEISKNIIDSLKEELKPDTYAEDYRPLHQLSHDNFNTVSSRINELTANYEEHKKDIENSYAKYKQADIEVKEINNKLNTSLSNEELNLFLDKITKLNNSISEKEQLKILKEMTISSLKEEMNVVANQIEKSKSLYHNLLKENNVHDVSMEMIELLAKIIVTLTSEKIKEIQTYFMSIFSKIIRKDKFIDYIHIDNDFNVALYIDREYSSTDVLNLLSNIGSNEINKKLGNLFTKDLLKSLDATDIKEAKEKLNNMDNTTSISLRTKVDVGGFSNGEKQIYILCIYWSLVKASGINIPFIIDTPYARIDESHRNSITTDYFSTISNQVVILSTNTEIDEPAYRQLKDIISHEYLIEYDDINRKTNKTNGYFFEV</sequence>
<dbReference type="REBASE" id="259528">
    <property type="entry name" value="M.Ase2726DndDP"/>
</dbReference>
<gene>
    <name evidence="6" type="ORF">CCE28_03055</name>
</gene>
<dbReference type="InterPro" id="IPR038729">
    <property type="entry name" value="Rad50/SbcC_AAA"/>
</dbReference>
<evidence type="ECO:0000256" key="2">
    <source>
        <dbReference type="ARBA" id="ARBA00011322"/>
    </source>
</evidence>
<organism evidence="6 7">
    <name type="scientific">Anaeromicrobium sediminis</name>
    <dbReference type="NCBI Taxonomy" id="1478221"/>
    <lineage>
        <taxon>Bacteria</taxon>
        <taxon>Bacillati</taxon>
        <taxon>Bacillota</taxon>
        <taxon>Clostridia</taxon>
        <taxon>Peptostreptococcales</taxon>
        <taxon>Thermotaleaceae</taxon>
        <taxon>Anaeromicrobium</taxon>
    </lineage>
</organism>
<feature type="domain" description="Rad50/SbcC-type AAA" evidence="5">
    <location>
        <begin position="6"/>
        <end position="278"/>
    </location>
</feature>
<accession>A0A267MLX0</accession>
<dbReference type="Pfam" id="PF13476">
    <property type="entry name" value="AAA_23"/>
    <property type="match status" value="1"/>
</dbReference>
<comment type="subunit">
    <text evidence="2">Heterodimer of SbcC and SbcD.</text>
</comment>
<name>A0A267MLX0_9FIRM</name>
<evidence type="ECO:0000256" key="3">
    <source>
        <dbReference type="ARBA" id="ARBA00013368"/>
    </source>
</evidence>
<feature type="coiled-coil region" evidence="4">
    <location>
        <begin position="391"/>
        <end position="432"/>
    </location>
</feature>
<reference evidence="6 7" key="1">
    <citation type="submission" date="2017-06" db="EMBL/GenBank/DDBJ databases">
        <title>Draft genome sequence of anaerobic fermentative bacterium Anaeromicrobium sediminis DY2726D isolated from West Pacific Ocean sediments.</title>
        <authorList>
            <person name="Zeng X."/>
        </authorList>
    </citation>
    <scope>NUCLEOTIDE SEQUENCE [LARGE SCALE GENOMIC DNA]</scope>
    <source>
        <strain evidence="6 7">DY2726D</strain>
    </source>
</reference>